<feature type="compositionally biased region" description="Basic and acidic residues" evidence="10">
    <location>
        <begin position="1"/>
        <end position="10"/>
    </location>
</feature>
<feature type="transmembrane region" description="Helical" evidence="9">
    <location>
        <begin position="103"/>
        <end position="124"/>
    </location>
</feature>
<evidence type="ECO:0000256" key="2">
    <source>
        <dbReference type="ARBA" id="ARBA00007324"/>
    </source>
</evidence>
<feature type="transmembrane region" description="Helical" evidence="9">
    <location>
        <begin position="78"/>
        <end position="97"/>
    </location>
</feature>
<evidence type="ECO:0000256" key="8">
    <source>
        <dbReference type="ARBA" id="ARBA00045608"/>
    </source>
</evidence>
<protein>
    <recommendedName>
        <fullName evidence="3 9">Signal peptidase complex subunit 2</fullName>
    </recommendedName>
</protein>
<evidence type="ECO:0000256" key="10">
    <source>
        <dbReference type="SAM" id="MobiDB-lite"/>
    </source>
</evidence>
<evidence type="ECO:0000256" key="4">
    <source>
        <dbReference type="ARBA" id="ARBA00022692"/>
    </source>
</evidence>
<keyword evidence="11" id="KW-1185">Reference proteome</keyword>
<accession>A0AAJ7U6P1</accession>
<dbReference type="GO" id="GO:0045047">
    <property type="term" value="P:protein targeting to ER"/>
    <property type="evidence" value="ECO:0007669"/>
    <property type="project" value="TreeGrafter"/>
</dbReference>
<evidence type="ECO:0000256" key="5">
    <source>
        <dbReference type="ARBA" id="ARBA00022824"/>
    </source>
</evidence>
<comment type="function">
    <text evidence="8 9">Component of the signal peptidase complex (SPC) which catalyzes the cleavage of N-terminal signal sequences from nascent proteins as they are translocated into the lumen of the endoplasmic reticulum. Enhances the enzymatic activity of SPC and facilitates the interactions between different components of the translocation site.</text>
</comment>
<dbReference type="RefSeq" id="XP_032830863.1">
    <property type="nucleotide sequence ID" value="XM_032974972.1"/>
</dbReference>
<evidence type="ECO:0000256" key="3">
    <source>
        <dbReference type="ARBA" id="ARBA00017057"/>
    </source>
</evidence>
<comment type="similarity">
    <text evidence="2 9">Belongs to the SPCS2 family.</text>
</comment>
<keyword evidence="5 9" id="KW-0256">Endoplasmic reticulum</keyword>
<dbReference type="InterPro" id="IPR009582">
    <property type="entry name" value="Spc2/SPCS2"/>
</dbReference>
<feature type="region of interest" description="Disordered" evidence="10">
    <location>
        <begin position="1"/>
        <end position="37"/>
    </location>
</feature>
<dbReference type="GeneID" id="116954450"/>
<evidence type="ECO:0000256" key="1">
    <source>
        <dbReference type="ARBA" id="ARBA00004477"/>
    </source>
</evidence>
<evidence type="ECO:0000256" key="9">
    <source>
        <dbReference type="RuleBase" id="RU368033"/>
    </source>
</evidence>
<dbReference type="CTD" id="9789"/>
<evidence type="ECO:0000313" key="11">
    <source>
        <dbReference type="Proteomes" id="UP001318040"/>
    </source>
</evidence>
<dbReference type="PANTHER" id="PTHR13085:SF0">
    <property type="entry name" value="SIGNAL PEPTIDASE COMPLEX SUBUNIT 2"/>
    <property type="match status" value="1"/>
</dbReference>
<proteinExistence type="inferred from homology"/>
<organism evidence="11 12">
    <name type="scientific">Petromyzon marinus</name>
    <name type="common">Sea lamprey</name>
    <dbReference type="NCBI Taxonomy" id="7757"/>
    <lineage>
        <taxon>Eukaryota</taxon>
        <taxon>Metazoa</taxon>
        <taxon>Chordata</taxon>
        <taxon>Craniata</taxon>
        <taxon>Vertebrata</taxon>
        <taxon>Cyclostomata</taxon>
        <taxon>Hyperoartia</taxon>
        <taxon>Petromyzontiformes</taxon>
        <taxon>Petromyzontidae</taxon>
        <taxon>Petromyzon</taxon>
    </lineage>
</organism>
<sequence>MGDVKERREMAAAGGGSSSSSRGAARNGGLERRNDDEPVKVDKWDGTAVKNALDDAAKKVLLDNYVYEENFRLIDCRLLICTVSCGFALFALAWDYLHPFPESRTILVCCVASYFLLMVFLTVYTSYVEQNTFLVAKEKDRSGLDPDNTWTLASGIKRFDDNYTLKMTFRDGKSGRHRESEFTKSVANFFDENGLLLVDLFEPEVSKLHDGLSRGKKTQ</sequence>
<keyword evidence="7 9" id="KW-0472">Membrane</keyword>
<dbReference type="GO" id="GO:0008233">
    <property type="term" value="F:peptidase activity"/>
    <property type="evidence" value="ECO:0007669"/>
    <property type="project" value="UniProtKB-UniRule"/>
</dbReference>
<keyword evidence="4 9" id="KW-0812">Transmembrane</keyword>
<dbReference type="KEGG" id="pmrn:116954450"/>
<gene>
    <name evidence="12" type="primary">SPCS2</name>
</gene>
<evidence type="ECO:0000256" key="6">
    <source>
        <dbReference type="ARBA" id="ARBA00022989"/>
    </source>
</evidence>
<dbReference type="Pfam" id="PF06703">
    <property type="entry name" value="SPC25"/>
    <property type="match status" value="1"/>
</dbReference>
<dbReference type="Proteomes" id="UP001318040">
    <property type="component" value="Chromosome 55"/>
</dbReference>
<evidence type="ECO:0000256" key="7">
    <source>
        <dbReference type="ARBA" id="ARBA00023136"/>
    </source>
</evidence>
<dbReference type="GO" id="GO:0005787">
    <property type="term" value="C:signal peptidase complex"/>
    <property type="evidence" value="ECO:0007669"/>
    <property type="project" value="UniProtKB-UniRule"/>
</dbReference>
<comment type="subcellular location">
    <subcellularLocation>
        <location evidence="1 9">Endoplasmic reticulum membrane</location>
        <topology evidence="1 9">Multi-pass membrane protein</topology>
    </subcellularLocation>
</comment>
<dbReference type="AlphaFoldDB" id="A0AAJ7U6P1"/>
<name>A0AAJ7U6P1_PETMA</name>
<reference evidence="12" key="1">
    <citation type="submission" date="2025-08" db="UniProtKB">
        <authorList>
            <consortium name="RefSeq"/>
        </authorList>
    </citation>
    <scope>IDENTIFICATION</scope>
    <source>
        <tissue evidence="12">Sperm</tissue>
    </source>
</reference>
<evidence type="ECO:0000313" key="12">
    <source>
        <dbReference type="RefSeq" id="XP_032830863.1"/>
    </source>
</evidence>
<feature type="compositionally biased region" description="Low complexity" evidence="10">
    <location>
        <begin position="18"/>
        <end position="28"/>
    </location>
</feature>
<dbReference type="PANTHER" id="PTHR13085">
    <property type="entry name" value="MICROSOMAL SIGNAL PEPTIDASE 25 KDA SUBUNIT"/>
    <property type="match status" value="1"/>
</dbReference>
<dbReference type="GO" id="GO:0006465">
    <property type="term" value="P:signal peptide processing"/>
    <property type="evidence" value="ECO:0007669"/>
    <property type="project" value="UniProtKB-UniRule"/>
</dbReference>
<keyword evidence="6 9" id="KW-1133">Transmembrane helix</keyword>